<evidence type="ECO:0000256" key="1">
    <source>
        <dbReference type="ARBA" id="ARBA00006206"/>
    </source>
</evidence>
<dbReference type="GO" id="GO:0004034">
    <property type="term" value="F:aldose 1-epimerase activity"/>
    <property type="evidence" value="ECO:0007669"/>
    <property type="project" value="TreeGrafter"/>
</dbReference>
<gene>
    <name evidence="4" type="ORF">B0T18DRAFT_428197</name>
</gene>
<organism evidence="4 5">
    <name type="scientific">Schizothecium vesticola</name>
    <dbReference type="NCBI Taxonomy" id="314040"/>
    <lineage>
        <taxon>Eukaryota</taxon>
        <taxon>Fungi</taxon>
        <taxon>Dikarya</taxon>
        <taxon>Ascomycota</taxon>
        <taxon>Pezizomycotina</taxon>
        <taxon>Sordariomycetes</taxon>
        <taxon>Sordariomycetidae</taxon>
        <taxon>Sordariales</taxon>
        <taxon>Schizotheciaceae</taxon>
        <taxon>Schizothecium</taxon>
    </lineage>
</organism>
<evidence type="ECO:0000313" key="5">
    <source>
        <dbReference type="Proteomes" id="UP001172155"/>
    </source>
</evidence>
<accession>A0AA40K8S4</accession>
<dbReference type="InterPro" id="IPR047215">
    <property type="entry name" value="Galactose_mutarotase-like"/>
</dbReference>
<dbReference type="PROSITE" id="PS00545">
    <property type="entry name" value="ALDOSE_1_EPIMERASE"/>
    <property type="match status" value="1"/>
</dbReference>
<sequence length="340" mass="36204">MADAPVSFLPLGAIIQTLNVGGINIVQGFPEQAHYEAHNDPFFGETIGRVANRIGGARLDSLNGGKSYALATNNGPNNLHGGVVGWGKKIWDGPAPVGTRQIPGVDGLEGGESVKFTLVSPDGDEGFPGKVVASVVYTVGKQQQDGKEVLVLGMEYEAELVDGADETVINMTNHSYFNLSGDPSIEGTVVELASNKYLPVDDGGIPTGGPTTFRLDTHKAFTLGAAEPDIDDCFVFNEAAGAVPIDTRASPLNKNVSAHHPGSGIHLEVLSTEPAFQFYTGKYIDVPEVAGVPARKARSGFCVEPSRYVNAANVDDWKSQMLLKKGEKYGCRIVYRAWKE</sequence>
<dbReference type="GO" id="GO:0006006">
    <property type="term" value="P:glucose metabolic process"/>
    <property type="evidence" value="ECO:0007669"/>
    <property type="project" value="TreeGrafter"/>
</dbReference>
<keyword evidence="5" id="KW-1185">Reference proteome</keyword>
<evidence type="ECO:0000256" key="2">
    <source>
        <dbReference type="ARBA" id="ARBA00023235"/>
    </source>
</evidence>
<dbReference type="InterPro" id="IPR008183">
    <property type="entry name" value="Aldose_1/G6P_1-epimerase"/>
</dbReference>
<dbReference type="InterPro" id="IPR018052">
    <property type="entry name" value="Ald1_epimerase_CS"/>
</dbReference>
<evidence type="ECO:0000313" key="4">
    <source>
        <dbReference type="EMBL" id="KAK0750208.1"/>
    </source>
</evidence>
<dbReference type="GO" id="GO:0033499">
    <property type="term" value="P:galactose catabolic process via UDP-galactose, Leloir pathway"/>
    <property type="evidence" value="ECO:0007669"/>
    <property type="project" value="TreeGrafter"/>
</dbReference>
<keyword evidence="3" id="KW-0119">Carbohydrate metabolism</keyword>
<dbReference type="CDD" id="cd09019">
    <property type="entry name" value="galactose_mutarotase_like"/>
    <property type="match status" value="1"/>
</dbReference>
<protein>
    <submittedName>
        <fullName evidence="4">Galactose mutarotase-like domain-containing protein</fullName>
    </submittedName>
</protein>
<dbReference type="Gene3D" id="2.70.98.10">
    <property type="match status" value="1"/>
</dbReference>
<dbReference type="EMBL" id="JAUKUD010000003">
    <property type="protein sequence ID" value="KAK0750208.1"/>
    <property type="molecule type" value="Genomic_DNA"/>
</dbReference>
<dbReference type="Pfam" id="PF01263">
    <property type="entry name" value="Aldose_epim"/>
    <property type="match status" value="1"/>
</dbReference>
<name>A0AA40K8S4_9PEZI</name>
<dbReference type="Proteomes" id="UP001172155">
    <property type="component" value="Unassembled WGS sequence"/>
</dbReference>
<dbReference type="InterPro" id="IPR011013">
    <property type="entry name" value="Gal_mutarotase_sf_dom"/>
</dbReference>
<comment type="caution">
    <text evidence="4">The sequence shown here is derived from an EMBL/GenBank/DDBJ whole genome shotgun (WGS) entry which is preliminary data.</text>
</comment>
<proteinExistence type="inferred from homology"/>
<dbReference type="FunFam" id="2.70.98.10:FF:000015">
    <property type="entry name" value="Aldose 1-epimerase, putative"/>
    <property type="match status" value="1"/>
</dbReference>
<dbReference type="GO" id="GO:0030246">
    <property type="term" value="F:carbohydrate binding"/>
    <property type="evidence" value="ECO:0007669"/>
    <property type="project" value="InterPro"/>
</dbReference>
<keyword evidence="2" id="KW-0413">Isomerase</keyword>
<dbReference type="PANTHER" id="PTHR10091">
    <property type="entry name" value="ALDOSE-1-EPIMERASE"/>
    <property type="match status" value="1"/>
</dbReference>
<dbReference type="AlphaFoldDB" id="A0AA40K8S4"/>
<dbReference type="SUPFAM" id="SSF74650">
    <property type="entry name" value="Galactose mutarotase-like"/>
    <property type="match status" value="1"/>
</dbReference>
<dbReference type="InterPro" id="IPR014718">
    <property type="entry name" value="GH-type_carb-bd"/>
</dbReference>
<comment type="similarity">
    <text evidence="1">Belongs to the aldose epimerase family.</text>
</comment>
<evidence type="ECO:0000256" key="3">
    <source>
        <dbReference type="ARBA" id="ARBA00023277"/>
    </source>
</evidence>
<reference evidence="4" key="1">
    <citation type="submission" date="2023-06" db="EMBL/GenBank/DDBJ databases">
        <title>Genome-scale phylogeny and comparative genomics of the fungal order Sordariales.</title>
        <authorList>
            <consortium name="Lawrence Berkeley National Laboratory"/>
            <person name="Hensen N."/>
            <person name="Bonometti L."/>
            <person name="Westerberg I."/>
            <person name="Brannstrom I.O."/>
            <person name="Guillou S."/>
            <person name="Cros-Aarteil S."/>
            <person name="Calhoun S."/>
            <person name="Haridas S."/>
            <person name="Kuo A."/>
            <person name="Mondo S."/>
            <person name="Pangilinan J."/>
            <person name="Riley R."/>
            <person name="LaButti K."/>
            <person name="Andreopoulos B."/>
            <person name="Lipzen A."/>
            <person name="Chen C."/>
            <person name="Yanf M."/>
            <person name="Daum C."/>
            <person name="Ng V."/>
            <person name="Clum A."/>
            <person name="Steindorff A."/>
            <person name="Ohm R."/>
            <person name="Martin F."/>
            <person name="Silar P."/>
            <person name="Natvig D."/>
            <person name="Lalanne C."/>
            <person name="Gautier V."/>
            <person name="Ament-velasquez S.L."/>
            <person name="Kruys A."/>
            <person name="Hutchinson M.I."/>
            <person name="Powell A.J."/>
            <person name="Barry K."/>
            <person name="Miller A.N."/>
            <person name="Grigoriev I.V."/>
            <person name="Debuchy R."/>
            <person name="Gladieux P."/>
            <person name="Thoren M.H."/>
            <person name="Johannesson H."/>
        </authorList>
    </citation>
    <scope>NUCLEOTIDE SEQUENCE</scope>
    <source>
        <strain evidence="4">SMH3187-1</strain>
    </source>
</reference>
<dbReference type="PANTHER" id="PTHR10091:SF0">
    <property type="entry name" value="GALACTOSE MUTAROTASE"/>
    <property type="match status" value="1"/>
</dbReference>